<dbReference type="AlphaFoldDB" id="I7LZG8"/>
<dbReference type="OMA" id="KMERAEN"/>
<evidence type="ECO:0000313" key="1">
    <source>
        <dbReference type="EMBL" id="EAR83907.1"/>
    </source>
</evidence>
<proteinExistence type="predicted"/>
<protein>
    <submittedName>
        <fullName evidence="1">Uncharacterized protein</fullName>
    </submittedName>
</protein>
<reference evidence="2" key="1">
    <citation type="journal article" date="2006" name="PLoS Biol.">
        <title>Macronuclear genome sequence of the ciliate Tetrahymena thermophila, a model eukaryote.</title>
        <authorList>
            <person name="Eisen J.A."/>
            <person name="Coyne R.S."/>
            <person name="Wu M."/>
            <person name="Wu D."/>
            <person name="Thiagarajan M."/>
            <person name="Wortman J.R."/>
            <person name="Badger J.H."/>
            <person name="Ren Q."/>
            <person name="Amedeo P."/>
            <person name="Jones K.M."/>
            <person name="Tallon L.J."/>
            <person name="Delcher A.L."/>
            <person name="Salzberg S.L."/>
            <person name="Silva J.C."/>
            <person name="Haas B.J."/>
            <person name="Majoros W.H."/>
            <person name="Farzad M."/>
            <person name="Carlton J.M."/>
            <person name="Smith R.K. Jr."/>
            <person name="Garg J."/>
            <person name="Pearlman R.E."/>
            <person name="Karrer K.M."/>
            <person name="Sun L."/>
            <person name="Manning G."/>
            <person name="Elde N.C."/>
            <person name="Turkewitz A.P."/>
            <person name="Asai D.J."/>
            <person name="Wilkes D.E."/>
            <person name="Wang Y."/>
            <person name="Cai H."/>
            <person name="Collins K."/>
            <person name="Stewart B.A."/>
            <person name="Lee S.R."/>
            <person name="Wilamowska K."/>
            <person name="Weinberg Z."/>
            <person name="Ruzzo W.L."/>
            <person name="Wloga D."/>
            <person name="Gaertig J."/>
            <person name="Frankel J."/>
            <person name="Tsao C.-C."/>
            <person name="Gorovsky M.A."/>
            <person name="Keeling P.J."/>
            <person name="Waller R.F."/>
            <person name="Patron N.J."/>
            <person name="Cherry J.M."/>
            <person name="Stover N.A."/>
            <person name="Krieger C.J."/>
            <person name="del Toro C."/>
            <person name="Ryder H.F."/>
            <person name="Williamson S.C."/>
            <person name="Barbeau R.A."/>
            <person name="Hamilton E.P."/>
            <person name="Orias E."/>
        </authorList>
    </citation>
    <scope>NUCLEOTIDE SEQUENCE [LARGE SCALE GENOMIC DNA]</scope>
    <source>
        <strain evidence="2">SB210</strain>
    </source>
</reference>
<dbReference type="HOGENOM" id="CLU_753337_0_0_1"/>
<dbReference type="KEGG" id="tet:TTHERM_00773170"/>
<gene>
    <name evidence="1" type="ORF">TTHERM_00773170</name>
</gene>
<sequence length="368" mass="43385">MIIHSKLQLILKSTHKNSLYFKLKNHFCSNPSQEEQVKALKEKVRLNCIFDSEKKNEKEYNDQIDEAFRVYPIVLQLQKNEENTLKEQYLGLLDFITTKKARKTFDQEVNAQLVSYLQQNLFKNQIENFLKIERMSLAQQGNASQQQFHFLHRGHLQVFGVRMDRSQNEFIHKYTYQKNQAELRFTRRITSQEKLDQLDIKDILPEELQGKTTKMKKQIEDIMSKETKELDQNAPKTLKGTILDVAKKFGYDFKDNKIDGAEYFNKISSYKKKAFESLHKSEEYILVEDFMLRTTESIRIKALSGEVLWEDIPKEDGLFHHYIRTEALCDLNEAPSLKNNRKRIITDIDGKLFGNPPCLVKRFDLATK</sequence>
<dbReference type="EMBL" id="GG662514">
    <property type="protein sequence ID" value="EAR83907.1"/>
    <property type="molecule type" value="Genomic_DNA"/>
</dbReference>
<dbReference type="GeneID" id="7837358"/>
<name>I7LZG8_TETTS</name>
<dbReference type="InParanoid" id="I7LZG8"/>
<evidence type="ECO:0000313" key="2">
    <source>
        <dbReference type="Proteomes" id="UP000009168"/>
    </source>
</evidence>
<keyword evidence="2" id="KW-1185">Reference proteome</keyword>
<dbReference type="RefSeq" id="XP_001031570.1">
    <property type="nucleotide sequence ID" value="XM_001031570.1"/>
</dbReference>
<accession>I7LZG8</accession>
<dbReference type="Proteomes" id="UP000009168">
    <property type="component" value="Unassembled WGS sequence"/>
</dbReference>
<organism evidence="1 2">
    <name type="scientific">Tetrahymena thermophila (strain SB210)</name>
    <dbReference type="NCBI Taxonomy" id="312017"/>
    <lineage>
        <taxon>Eukaryota</taxon>
        <taxon>Sar</taxon>
        <taxon>Alveolata</taxon>
        <taxon>Ciliophora</taxon>
        <taxon>Intramacronucleata</taxon>
        <taxon>Oligohymenophorea</taxon>
        <taxon>Hymenostomatida</taxon>
        <taxon>Tetrahymenina</taxon>
        <taxon>Tetrahymenidae</taxon>
        <taxon>Tetrahymena</taxon>
    </lineage>
</organism>